<dbReference type="InterPro" id="IPR009003">
    <property type="entry name" value="Peptidase_S1_PA"/>
</dbReference>
<name>A0A8E6IGH5_SALER</name>
<evidence type="ECO:0000313" key="2">
    <source>
        <dbReference type="EMBL" id="QVP50329.1"/>
    </source>
</evidence>
<dbReference type="Pfam" id="PF08878">
    <property type="entry name" value="HamA"/>
    <property type="match status" value="1"/>
</dbReference>
<reference evidence="2" key="2">
    <citation type="submission" date="2021-05" db="EMBL/GenBank/DDBJ databases">
        <title>Whole genome PacBio Sequel sequence of Salmonella enterica subsp. enterica.</title>
        <authorList>
            <person name="Hoffmann M."/>
            <person name="Balkey M."/>
            <person name="Luo Y."/>
        </authorList>
    </citation>
    <scope>NUCLEOTIDE SEQUENCE</scope>
    <source>
        <strain evidence="2">CFSAN001015</strain>
    </source>
</reference>
<dbReference type="InterPro" id="IPR043504">
    <property type="entry name" value="Peptidase_S1_PA_chymotrypsin"/>
</dbReference>
<protein>
    <submittedName>
        <fullName evidence="2">DUF1837 domain-containing protein</fullName>
    </submittedName>
</protein>
<reference evidence="2" key="1">
    <citation type="submission" date="2018-07" db="EMBL/GenBank/DDBJ databases">
        <authorList>
            <consortium name="GenomeTrakr network: Whole genome sequencing for foodborne pathogen traceback"/>
        </authorList>
    </citation>
    <scope>NUCLEOTIDE SEQUENCE</scope>
    <source>
        <strain evidence="2">CFSAN001015</strain>
    </source>
</reference>
<feature type="domain" description="Anti-bacteriophage protein A/HamA C-terminal" evidence="1">
    <location>
        <begin position="229"/>
        <end position="476"/>
    </location>
</feature>
<gene>
    <name evidence="2" type="ORF">AIT66_24300</name>
</gene>
<sequence>MKLNSYPTGSVYIFQSQKEDSVRRGTCFSISNNVVITAKHTIEDGGEYSLYLKPDDFISGDKVKLKIIDGYDNSESDFVLLECVENEISSFLNAGIVSFSVDEEVQVYGFPAEKNQIPAGFSSRICSVIENIKTAKHSYEIAQVPTVSKYKGMSGSPVLFNGYVVGMLIVQQGNSTLHVLSISEIYNNIGEGVKGLNLNTSLREEIEYIPPEHPDTPFEICIDCNKAIPNIKGVNIGFEYSEWRKNELIEYSKDWLIDYSLTAQHKKAIGNRPAKQLQEAIKKYPIDNLNALGDLFLHMAIRQSHKTIPVVNGVYDINGNSLFSCSHVVINSGQVELWLGASSIKSTMNEAITSVIENINNLITINEIKNRFLIITSEIDEEWPFKEKLKRLSDNRISIEKRVDKIIIPIFIVNSSDIIKNYNENEFLEKFKSKIDKCRESITSHYSNKIVKLIDVRVFLFPVDDVTSLYNDFKKEVQ</sequence>
<evidence type="ECO:0000259" key="1">
    <source>
        <dbReference type="Pfam" id="PF08878"/>
    </source>
</evidence>
<proteinExistence type="predicted"/>
<dbReference type="AlphaFoldDB" id="A0A8E6IGH5"/>
<dbReference type="Gene3D" id="2.40.10.10">
    <property type="entry name" value="Trypsin-like serine proteases"/>
    <property type="match status" value="2"/>
</dbReference>
<dbReference type="InterPro" id="IPR014976">
    <property type="entry name" value="AbpA_HamA_C"/>
</dbReference>
<dbReference type="EMBL" id="CP074596">
    <property type="protein sequence ID" value="QVP50329.1"/>
    <property type="molecule type" value="Genomic_DNA"/>
</dbReference>
<accession>A0A8E6IGH5</accession>
<organism evidence="2">
    <name type="scientific">Salmonella enterica subsp. salamae</name>
    <dbReference type="NCBI Taxonomy" id="59202"/>
    <lineage>
        <taxon>Bacteria</taxon>
        <taxon>Pseudomonadati</taxon>
        <taxon>Pseudomonadota</taxon>
        <taxon>Gammaproteobacteria</taxon>
        <taxon>Enterobacterales</taxon>
        <taxon>Enterobacteriaceae</taxon>
        <taxon>Salmonella</taxon>
    </lineage>
</organism>
<dbReference type="SUPFAM" id="SSF50494">
    <property type="entry name" value="Trypsin-like serine proteases"/>
    <property type="match status" value="1"/>
</dbReference>